<evidence type="ECO:0000259" key="3">
    <source>
        <dbReference type="Pfam" id="PF13579"/>
    </source>
</evidence>
<evidence type="ECO:0000256" key="1">
    <source>
        <dbReference type="ARBA" id="ARBA00022676"/>
    </source>
</evidence>
<dbReference type="Pfam" id="PF13579">
    <property type="entry name" value="Glyco_trans_4_4"/>
    <property type="match status" value="1"/>
</dbReference>
<dbReference type="InterPro" id="IPR028098">
    <property type="entry name" value="Glyco_trans_4-like_N"/>
</dbReference>
<comment type="caution">
    <text evidence="4">The sequence shown here is derived from an EMBL/GenBank/DDBJ whole genome shotgun (WGS) entry which is preliminary data.</text>
</comment>
<sequence>MPGPEGTRVRVEHLLVGPAEHGVVRYARELAEADGGPRGDADVVHVHYTDRLFGHTAETSAEAFVARAVAMGRPVVVTLHDVPPHDGSVLQRRRAAAYAAVVGACAAVVVNSEHEAARLRAFADVVPTVVPLPVQPLPPGPVPPPDGQVVVLGFLYPGKGHEEALRALPPGTGLTALGKPSDGHEDLVASLAELGPLTVTGYVPDAELPAQLRAASVPLAPHRHVSASGSIGSWLAAGRRPLVPDVAYTREVAQRSPGTLWLYDELAPALAAALADPARTWLDPGTPVGPSMPETVAAYRAVWTAVRAA</sequence>
<organism evidence="4 5">
    <name type="scientific">Klenkia terrae</name>
    <dbReference type="NCBI Taxonomy" id="1052259"/>
    <lineage>
        <taxon>Bacteria</taxon>
        <taxon>Bacillati</taxon>
        <taxon>Actinomycetota</taxon>
        <taxon>Actinomycetes</taxon>
        <taxon>Geodermatophilales</taxon>
        <taxon>Geodermatophilaceae</taxon>
        <taxon>Klenkia</taxon>
    </lineage>
</organism>
<evidence type="ECO:0000313" key="4">
    <source>
        <dbReference type="EMBL" id="MEI4279608.1"/>
    </source>
</evidence>
<dbReference type="Gene3D" id="3.40.50.2000">
    <property type="entry name" value="Glycogen Phosphorylase B"/>
    <property type="match status" value="2"/>
</dbReference>
<accession>A0ABU8E7I1</accession>
<feature type="domain" description="Glycosyltransferase subfamily 4-like N-terminal" evidence="3">
    <location>
        <begin position="6"/>
        <end position="127"/>
    </location>
</feature>
<evidence type="ECO:0000256" key="2">
    <source>
        <dbReference type="ARBA" id="ARBA00022679"/>
    </source>
</evidence>
<protein>
    <submittedName>
        <fullName evidence="4">Glycosyltransferase</fullName>
    </submittedName>
</protein>
<dbReference type="Proteomes" id="UP001373496">
    <property type="component" value="Unassembled WGS sequence"/>
</dbReference>
<name>A0ABU8E7I1_9ACTN</name>
<gene>
    <name evidence="4" type="ORF">UXQ13_14140</name>
</gene>
<proteinExistence type="predicted"/>
<dbReference type="SUPFAM" id="SSF53756">
    <property type="entry name" value="UDP-Glycosyltransferase/glycogen phosphorylase"/>
    <property type="match status" value="1"/>
</dbReference>
<dbReference type="EMBL" id="JBAPLV010000015">
    <property type="protein sequence ID" value="MEI4279608.1"/>
    <property type="molecule type" value="Genomic_DNA"/>
</dbReference>
<dbReference type="RefSeq" id="WP_225233116.1">
    <property type="nucleotide sequence ID" value="NZ_JBAPLV010000015.1"/>
</dbReference>
<keyword evidence="1" id="KW-0328">Glycosyltransferase</keyword>
<keyword evidence="2" id="KW-0808">Transferase</keyword>
<reference evidence="4 5" key="1">
    <citation type="submission" date="2024-03" db="EMBL/GenBank/DDBJ databases">
        <title>Draft genome sequence of Klenkia terrae.</title>
        <authorList>
            <person name="Duangmal K."/>
            <person name="Chantavorakit T."/>
        </authorList>
    </citation>
    <scope>NUCLEOTIDE SEQUENCE [LARGE SCALE GENOMIC DNA]</scope>
    <source>
        <strain evidence="4 5">JCM 17786</strain>
    </source>
</reference>
<evidence type="ECO:0000313" key="5">
    <source>
        <dbReference type="Proteomes" id="UP001373496"/>
    </source>
</evidence>
<keyword evidence="5" id="KW-1185">Reference proteome</keyword>